<accession>A0ABT8A2B7</accession>
<evidence type="ECO:0000313" key="1">
    <source>
        <dbReference type="EMBL" id="MDN3563903.1"/>
    </source>
</evidence>
<sequence>MGPDIASPATHTGLRANGSAFSIRWADIPAIDTLRNRWLAAEALEAQQSICREI</sequence>
<evidence type="ECO:0000313" key="2">
    <source>
        <dbReference type="Proteomes" id="UP001529369"/>
    </source>
</evidence>
<dbReference type="RefSeq" id="WP_290315698.1">
    <property type="nucleotide sequence ID" value="NZ_JAUFPN010000050.1"/>
</dbReference>
<organism evidence="1 2">
    <name type="scientific">Paeniroseomonas aquatica</name>
    <dbReference type="NCBI Taxonomy" id="373043"/>
    <lineage>
        <taxon>Bacteria</taxon>
        <taxon>Pseudomonadati</taxon>
        <taxon>Pseudomonadota</taxon>
        <taxon>Alphaproteobacteria</taxon>
        <taxon>Acetobacterales</taxon>
        <taxon>Acetobacteraceae</taxon>
        <taxon>Paeniroseomonas</taxon>
    </lineage>
</organism>
<protein>
    <submittedName>
        <fullName evidence="1">Uncharacterized protein</fullName>
    </submittedName>
</protein>
<comment type="caution">
    <text evidence="1">The sequence shown here is derived from an EMBL/GenBank/DDBJ whole genome shotgun (WGS) entry which is preliminary data.</text>
</comment>
<proteinExistence type="predicted"/>
<dbReference type="EMBL" id="JAUFPN010000050">
    <property type="protein sequence ID" value="MDN3563903.1"/>
    <property type="molecule type" value="Genomic_DNA"/>
</dbReference>
<keyword evidence="2" id="KW-1185">Reference proteome</keyword>
<dbReference type="Proteomes" id="UP001529369">
    <property type="component" value="Unassembled WGS sequence"/>
</dbReference>
<name>A0ABT8A2B7_9PROT</name>
<reference evidence="2" key="1">
    <citation type="journal article" date="2019" name="Int. J. Syst. Evol. Microbiol.">
        <title>The Global Catalogue of Microorganisms (GCM) 10K type strain sequencing project: providing services to taxonomists for standard genome sequencing and annotation.</title>
        <authorList>
            <consortium name="The Broad Institute Genomics Platform"/>
            <consortium name="The Broad Institute Genome Sequencing Center for Infectious Disease"/>
            <person name="Wu L."/>
            <person name="Ma J."/>
        </authorList>
    </citation>
    <scope>NUCLEOTIDE SEQUENCE [LARGE SCALE GENOMIC DNA]</scope>
    <source>
        <strain evidence="2">CECT 7131</strain>
    </source>
</reference>
<gene>
    <name evidence="1" type="ORF">QWZ14_05865</name>
</gene>